<name>A0A482PR65_CITRO</name>
<evidence type="ECO:0000313" key="2">
    <source>
        <dbReference type="EMBL" id="QBY29804.1"/>
    </source>
</evidence>
<organism evidence="2">
    <name type="scientific">Citrobacter rodentium</name>
    <dbReference type="NCBI Taxonomy" id="67825"/>
    <lineage>
        <taxon>Bacteria</taxon>
        <taxon>Pseudomonadati</taxon>
        <taxon>Pseudomonadota</taxon>
        <taxon>Gammaproteobacteria</taxon>
        <taxon>Enterobacterales</taxon>
        <taxon>Enterobacteriaceae</taxon>
        <taxon>Citrobacter</taxon>
    </lineage>
</organism>
<proteinExistence type="predicted"/>
<gene>
    <name evidence="2" type="ORF">E2R62_13765</name>
</gene>
<sequence length="280" mass="31049">MSENKEKKMGTLSLKRNRDHAEPQVNPATTETESVIAETQAEFDKAERFSDKASSEVVVSSSKANDAEKIKTLENILSQLFIPVTNKDGKVRASALTQALQSDLKRIQQPGRIPNEVLEKLVASVGMSDPEFNKLSQIVILTQGNHEVSKVVLDFAVKALSAHWVGKHLGYSNLFLSAAESLSLSNPGILAHLTRSFSERYEARIRSIKEQLKQKEGSDTSSSSLRSLTPEHLRQQCENLLTICYLWAVETGKCDVKIGIQAFEKRIVERGDGLINEKNS</sequence>
<feature type="region of interest" description="Disordered" evidence="1">
    <location>
        <begin position="1"/>
        <end position="34"/>
    </location>
</feature>
<evidence type="ECO:0000256" key="1">
    <source>
        <dbReference type="SAM" id="MobiDB-lite"/>
    </source>
</evidence>
<dbReference type="RefSeq" id="WP_024132912.1">
    <property type="nucleotide sequence ID" value="NZ_CAJTBI010000035.1"/>
</dbReference>
<reference evidence="2" key="1">
    <citation type="submission" date="2019-03" db="EMBL/GenBank/DDBJ databases">
        <title>Complete genome sequence of enteropathogenic Citrobacter rodentium strain DBS100.</title>
        <authorList>
            <person name="Popov G."/>
            <person name="Fiebig A."/>
            <person name="Shideler S."/>
            <person name="Coombes B."/>
            <person name="Savchenko A."/>
        </authorList>
    </citation>
    <scope>NUCLEOTIDE SEQUENCE</scope>
    <source>
        <strain evidence="2">DBS100</strain>
    </source>
</reference>
<accession>A0A482PR65</accession>
<dbReference type="AlphaFoldDB" id="A0A482PR65"/>
<dbReference type="EMBL" id="CP038008">
    <property type="protein sequence ID" value="QBY29804.1"/>
    <property type="molecule type" value="Genomic_DNA"/>
</dbReference>
<protein>
    <submittedName>
        <fullName evidence="2">Uncharacterized protein</fullName>
    </submittedName>
</protein>